<evidence type="ECO:0000313" key="1">
    <source>
        <dbReference type="EMBL" id="VDO97701.1"/>
    </source>
</evidence>
<evidence type="ECO:0000313" key="2">
    <source>
        <dbReference type="Proteomes" id="UP000270296"/>
    </source>
</evidence>
<dbReference type="EMBL" id="UZAM01007238">
    <property type="protein sequence ID" value="VDO97701.1"/>
    <property type="molecule type" value="Genomic_DNA"/>
</dbReference>
<protein>
    <submittedName>
        <fullName evidence="1 3">Uncharacterized protein</fullName>
    </submittedName>
</protein>
<dbReference type="Proteomes" id="UP000270296">
    <property type="component" value="Unassembled WGS sequence"/>
</dbReference>
<evidence type="ECO:0000313" key="3">
    <source>
        <dbReference type="WBParaSite" id="SBAD_0000258001-mRNA-1"/>
    </source>
</evidence>
<dbReference type="WBParaSite" id="SBAD_0000258001-mRNA-1">
    <property type="protein sequence ID" value="SBAD_0000258001-mRNA-1"/>
    <property type="gene ID" value="SBAD_0000258001"/>
</dbReference>
<gene>
    <name evidence="1" type="ORF">SBAD_LOCUS2463</name>
</gene>
<name>A0A183IFR9_9BILA</name>
<proteinExistence type="predicted"/>
<sequence length="261" mass="29717">MDMSRCDVSVTSGSPVLDISNSNAGDQLEEGTWAWPILSVNMDNVDHLLAEPFVQKLFRLFLFFVDPSFCDAIDETDLRPDPALSTRKTITGQDTQYFCYLLSQYIVRDHLMTAHDNEVISARVDDRESRTFKDFIQTLSDVFPIERTKIEGAIDTLYDKLVKQLFKTVSSHFMNDSCCIKSFLFVVCLTKLNRARMTGMDLVSSALLFFTRYSEVRGSRFHHLTYEPSNDKLGNMSRRCYTCLTGSVAFCPLATCHSTLL</sequence>
<dbReference type="AlphaFoldDB" id="A0A183IFR9"/>
<accession>A0A183IFR9</accession>
<reference evidence="1 2" key="2">
    <citation type="submission" date="2018-11" db="EMBL/GenBank/DDBJ databases">
        <authorList>
            <consortium name="Pathogen Informatics"/>
        </authorList>
    </citation>
    <scope>NUCLEOTIDE SEQUENCE [LARGE SCALE GENOMIC DNA]</scope>
</reference>
<reference evidence="3" key="1">
    <citation type="submission" date="2016-06" db="UniProtKB">
        <authorList>
            <consortium name="WormBaseParasite"/>
        </authorList>
    </citation>
    <scope>IDENTIFICATION</scope>
</reference>
<organism evidence="3">
    <name type="scientific">Soboliphyme baturini</name>
    <dbReference type="NCBI Taxonomy" id="241478"/>
    <lineage>
        <taxon>Eukaryota</taxon>
        <taxon>Metazoa</taxon>
        <taxon>Ecdysozoa</taxon>
        <taxon>Nematoda</taxon>
        <taxon>Enoplea</taxon>
        <taxon>Dorylaimia</taxon>
        <taxon>Dioctophymatida</taxon>
        <taxon>Dioctophymatoidea</taxon>
        <taxon>Soboliphymatidae</taxon>
        <taxon>Soboliphyme</taxon>
    </lineage>
</organism>
<keyword evidence="2" id="KW-1185">Reference proteome</keyword>